<protein>
    <submittedName>
        <fullName evidence="2">Uncharacterized protein</fullName>
    </submittedName>
</protein>
<sequence>MSWTATGGGKRSNGDGTGEQSDRTSLPLLGVSRSAGGRGGRSCLQARGTGSIAVKAARRLLAVKTSQVFRGYQLFSRASLKVNARGSFPTAFSVARLHESRVHECDRENCVKRYDSIYILAYKL</sequence>
<keyword evidence="3" id="KW-1185">Reference proteome</keyword>
<dbReference type="AlphaFoldDB" id="A0A195C8K0"/>
<dbReference type="EMBL" id="KQ978205">
    <property type="protein sequence ID" value="KYM96501.1"/>
    <property type="molecule type" value="Genomic_DNA"/>
</dbReference>
<feature type="region of interest" description="Disordered" evidence="1">
    <location>
        <begin position="1"/>
        <end position="42"/>
    </location>
</feature>
<reference evidence="2 3" key="1">
    <citation type="submission" date="2016-03" db="EMBL/GenBank/DDBJ databases">
        <title>Cyphomyrmex costatus WGS genome.</title>
        <authorList>
            <person name="Nygaard S."/>
            <person name="Hu H."/>
            <person name="Boomsma J."/>
            <person name="Zhang G."/>
        </authorList>
    </citation>
    <scope>NUCLEOTIDE SEQUENCE [LARGE SCALE GENOMIC DNA]</scope>
    <source>
        <strain evidence="2">MS0001</strain>
        <tissue evidence="2">Whole body</tissue>
    </source>
</reference>
<evidence type="ECO:0000313" key="2">
    <source>
        <dbReference type="EMBL" id="KYM96501.1"/>
    </source>
</evidence>
<organism evidence="2 3">
    <name type="scientific">Cyphomyrmex costatus</name>
    <dbReference type="NCBI Taxonomy" id="456900"/>
    <lineage>
        <taxon>Eukaryota</taxon>
        <taxon>Metazoa</taxon>
        <taxon>Ecdysozoa</taxon>
        <taxon>Arthropoda</taxon>
        <taxon>Hexapoda</taxon>
        <taxon>Insecta</taxon>
        <taxon>Pterygota</taxon>
        <taxon>Neoptera</taxon>
        <taxon>Endopterygota</taxon>
        <taxon>Hymenoptera</taxon>
        <taxon>Apocrita</taxon>
        <taxon>Aculeata</taxon>
        <taxon>Formicoidea</taxon>
        <taxon>Formicidae</taxon>
        <taxon>Myrmicinae</taxon>
        <taxon>Cyphomyrmex</taxon>
    </lineage>
</organism>
<feature type="compositionally biased region" description="Gly residues" evidence="1">
    <location>
        <begin position="1"/>
        <end position="17"/>
    </location>
</feature>
<accession>A0A195C8K0</accession>
<name>A0A195C8K0_9HYME</name>
<evidence type="ECO:0000313" key="3">
    <source>
        <dbReference type="Proteomes" id="UP000078542"/>
    </source>
</evidence>
<dbReference type="Proteomes" id="UP000078542">
    <property type="component" value="Unassembled WGS sequence"/>
</dbReference>
<proteinExistence type="predicted"/>
<gene>
    <name evidence="2" type="ORF">ALC62_12868</name>
</gene>
<evidence type="ECO:0000256" key="1">
    <source>
        <dbReference type="SAM" id="MobiDB-lite"/>
    </source>
</evidence>